<dbReference type="PANTHER" id="PTHR38790:SF4">
    <property type="entry name" value="2EXR DOMAIN-CONTAINING PROTEIN"/>
    <property type="match status" value="1"/>
</dbReference>
<name>A0A9P4LQC2_9PLEO</name>
<feature type="domain" description="DUF7730" evidence="1">
    <location>
        <begin position="47"/>
        <end position="108"/>
    </location>
</feature>
<dbReference type="Pfam" id="PF24864">
    <property type="entry name" value="DUF7730"/>
    <property type="match status" value="1"/>
</dbReference>
<reference evidence="2" key="1">
    <citation type="journal article" date="2020" name="Stud. Mycol.">
        <title>101 Dothideomycetes genomes: a test case for predicting lifestyles and emergence of pathogens.</title>
        <authorList>
            <person name="Haridas S."/>
            <person name="Albert R."/>
            <person name="Binder M."/>
            <person name="Bloem J."/>
            <person name="Labutti K."/>
            <person name="Salamov A."/>
            <person name="Andreopoulos B."/>
            <person name="Baker S."/>
            <person name="Barry K."/>
            <person name="Bills G."/>
            <person name="Bluhm B."/>
            <person name="Cannon C."/>
            <person name="Castanera R."/>
            <person name="Culley D."/>
            <person name="Daum C."/>
            <person name="Ezra D."/>
            <person name="Gonzalez J."/>
            <person name="Henrissat B."/>
            <person name="Kuo A."/>
            <person name="Liang C."/>
            <person name="Lipzen A."/>
            <person name="Lutzoni F."/>
            <person name="Magnuson J."/>
            <person name="Mondo S."/>
            <person name="Nolan M."/>
            <person name="Ohm R."/>
            <person name="Pangilinan J."/>
            <person name="Park H.-J."/>
            <person name="Ramirez L."/>
            <person name="Alfaro M."/>
            <person name="Sun H."/>
            <person name="Tritt A."/>
            <person name="Yoshinaga Y."/>
            <person name="Zwiers L.-H."/>
            <person name="Turgeon B."/>
            <person name="Goodwin S."/>
            <person name="Spatafora J."/>
            <person name="Crous P."/>
            <person name="Grigoriev I."/>
        </authorList>
    </citation>
    <scope>NUCLEOTIDE SEQUENCE</scope>
    <source>
        <strain evidence="2">CBS 110217</strain>
    </source>
</reference>
<evidence type="ECO:0000313" key="3">
    <source>
        <dbReference type="Proteomes" id="UP000799777"/>
    </source>
</evidence>
<sequence length="196" mass="22324">MPTRLSARIRKPTPQPDLRLCFTAGTFSLLRKKLGRGRYGNKLHGRSIRPTGMDFLRVCRQAYYEAAMPLYSCNSFHFDSLESFAHALRTFTAKQRGALRKVHVRIDWGDKLGLGDFMDETEEEEFAALLAGLKCLKLVPYTTVRQPPGADLDVILANCKRFRDWIHATGGTKIEVPSFKRTDIKARREWYDGAVA</sequence>
<organism evidence="2 3">
    <name type="scientific">Setomelanomma holmii</name>
    <dbReference type="NCBI Taxonomy" id="210430"/>
    <lineage>
        <taxon>Eukaryota</taxon>
        <taxon>Fungi</taxon>
        <taxon>Dikarya</taxon>
        <taxon>Ascomycota</taxon>
        <taxon>Pezizomycotina</taxon>
        <taxon>Dothideomycetes</taxon>
        <taxon>Pleosporomycetidae</taxon>
        <taxon>Pleosporales</taxon>
        <taxon>Pleosporineae</taxon>
        <taxon>Phaeosphaeriaceae</taxon>
        <taxon>Setomelanomma</taxon>
    </lineage>
</organism>
<dbReference type="PANTHER" id="PTHR38790">
    <property type="entry name" value="2EXR DOMAIN-CONTAINING PROTEIN-RELATED"/>
    <property type="match status" value="1"/>
</dbReference>
<gene>
    <name evidence="2" type="ORF">EK21DRAFT_106849</name>
</gene>
<protein>
    <recommendedName>
        <fullName evidence="1">DUF7730 domain-containing protein</fullName>
    </recommendedName>
</protein>
<dbReference type="EMBL" id="ML978156">
    <property type="protein sequence ID" value="KAF2036016.1"/>
    <property type="molecule type" value="Genomic_DNA"/>
</dbReference>
<proteinExistence type="predicted"/>
<dbReference type="Proteomes" id="UP000799777">
    <property type="component" value="Unassembled WGS sequence"/>
</dbReference>
<dbReference type="AlphaFoldDB" id="A0A9P4LQC2"/>
<evidence type="ECO:0000313" key="2">
    <source>
        <dbReference type="EMBL" id="KAF2036016.1"/>
    </source>
</evidence>
<accession>A0A9P4LQC2</accession>
<evidence type="ECO:0000259" key="1">
    <source>
        <dbReference type="Pfam" id="PF24864"/>
    </source>
</evidence>
<keyword evidence="3" id="KW-1185">Reference proteome</keyword>
<comment type="caution">
    <text evidence="2">The sequence shown here is derived from an EMBL/GenBank/DDBJ whole genome shotgun (WGS) entry which is preliminary data.</text>
</comment>
<dbReference type="InterPro" id="IPR056632">
    <property type="entry name" value="DUF7730"/>
</dbReference>